<dbReference type="Gene3D" id="3.40.50.300">
    <property type="entry name" value="P-loop containing nucleotide triphosphate hydrolases"/>
    <property type="match status" value="1"/>
</dbReference>
<evidence type="ECO:0000256" key="2">
    <source>
        <dbReference type="SAM" id="Phobius"/>
    </source>
</evidence>
<sequence>MPPVPGAAPLVALVGNPNAGKSALFNVLTGARQKVGNYPGVTVERHSGKLALPDGRIVDLVDLPGAYSLEPSSPDERVTRDFVTGTQVGERLPDALVVVVDASNLDNHLRFTLQLIALGLPVVVALNMFDLAERDGLTLDPARLSTELGVPVVATVAVRRRGLDELKAKLGTIIDEGAAIRLRPSNGTIGEDIVTLQRRARKIAAAATVSEAPVRRWTHALDSVALHPIFGLMLLFAILFVMFQAVFYAGADPADAIAAGFDWLSAQVKGAMPDSVLRSLITDGIIAGVGAVVKFLPQILIMFFFILVLEASGYMVRAAFLMDRVMASVGLSGRAFIPLLSSFACAVPGIMSTRTIEDEKDRLTTILVAPLMTCSARLPVYTLVIGALIPNTKVLPFVGLQGLVMLGLYIMGVVGAFVVALVLRRTVTKGASSGFMMEMPKYQLPRARDLALGLWSRAEIFLKRAGTTIAFTTIVLWALLSFPKPPDGSPVSAVNYSVAGRIANGIEPAFRPIGFNRDIVLALIPAMAAREVAVAALGTVYAIDTTGDKDEAKMAQTLHARWSLPTALAFLMWFVFAPQCISTIAVTRRETNGWKWPAFMVGYLFALAYIAAGAVYWAAIGLGL</sequence>
<dbReference type="SUPFAM" id="SSF52540">
    <property type="entry name" value="P-loop containing nucleoside triphosphate hydrolases"/>
    <property type="match status" value="1"/>
</dbReference>
<keyword evidence="2" id="KW-0812">Transmembrane</keyword>
<protein>
    <recommendedName>
        <fullName evidence="1">Ferrous iron transport protein B</fullName>
    </recommendedName>
</protein>
<dbReference type="RefSeq" id="WP_211207121.1">
    <property type="nucleotide sequence ID" value="NZ_JAWXXV010000001.1"/>
</dbReference>
<dbReference type="EMBL" id="JAWXXV010000001">
    <property type="protein sequence ID" value="MDX5982952.1"/>
    <property type="molecule type" value="Genomic_DNA"/>
</dbReference>
<dbReference type="InterPro" id="IPR027417">
    <property type="entry name" value="P-loop_NTPase"/>
</dbReference>
<feature type="transmembrane region" description="Helical" evidence="2">
    <location>
        <begin position="598"/>
        <end position="619"/>
    </location>
</feature>
<feature type="transmembrane region" description="Helical" evidence="2">
    <location>
        <begin position="332"/>
        <end position="351"/>
    </location>
</feature>
<comment type="caution">
    <text evidence="4">The sequence shown here is derived from an EMBL/GenBank/DDBJ whole genome shotgun (WGS) entry which is preliminary data.</text>
</comment>
<keyword evidence="2" id="KW-0472">Membrane</keyword>
<dbReference type="CDD" id="cd01879">
    <property type="entry name" value="FeoB"/>
    <property type="match status" value="1"/>
</dbReference>
<gene>
    <name evidence="4" type="ORF">SIL82_01660</name>
</gene>
<dbReference type="PANTHER" id="PTHR43185">
    <property type="entry name" value="FERROUS IRON TRANSPORT PROTEIN B"/>
    <property type="match status" value="1"/>
</dbReference>
<dbReference type="Proteomes" id="UP001279660">
    <property type="component" value="Unassembled WGS sequence"/>
</dbReference>
<name>A0ABU4PGG8_9SPHN</name>
<evidence type="ECO:0000313" key="5">
    <source>
        <dbReference type="Proteomes" id="UP001279660"/>
    </source>
</evidence>
<dbReference type="PANTHER" id="PTHR43185:SF1">
    <property type="entry name" value="FE(2+) TRANSPORTER FEOB"/>
    <property type="match status" value="1"/>
</dbReference>
<feature type="transmembrane region" description="Helical" evidence="2">
    <location>
        <begin position="224"/>
        <end position="247"/>
    </location>
</feature>
<dbReference type="InterPro" id="IPR030389">
    <property type="entry name" value="G_FEOB_dom"/>
</dbReference>
<organism evidence="4 5">
    <name type="scientific">Sphingomonas echinoides</name>
    <dbReference type="NCBI Taxonomy" id="59803"/>
    <lineage>
        <taxon>Bacteria</taxon>
        <taxon>Pseudomonadati</taxon>
        <taxon>Pseudomonadota</taxon>
        <taxon>Alphaproteobacteria</taxon>
        <taxon>Sphingomonadales</taxon>
        <taxon>Sphingomonadaceae</taxon>
        <taxon>Sphingomonas</taxon>
    </lineage>
</organism>
<accession>A0ABU4PGG8</accession>
<dbReference type="Pfam" id="PF02421">
    <property type="entry name" value="FeoB_N"/>
    <property type="match status" value="1"/>
</dbReference>
<dbReference type="Pfam" id="PF07670">
    <property type="entry name" value="Gate"/>
    <property type="match status" value="2"/>
</dbReference>
<dbReference type="InterPro" id="IPR011640">
    <property type="entry name" value="Fe2_transport_prot_B_C"/>
</dbReference>
<feature type="transmembrane region" description="Helical" evidence="2">
    <location>
        <begin position="564"/>
        <end position="586"/>
    </location>
</feature>
<keyword evidence="2" id="KW-1133">Transmembrane helix</keyword>
<evidence type="ECO:0000259" key="3">
    <source>
        <dbReference type="PROSITE" id="PS51711"/>
    </source>
</evidence>
<proteinExistence type="predicted"/>
<evidence type="ECO:0000313" key="4">
    <source>
        <dbReference type="EMBL" id="MDX5982952.1"/>
    </source>
</evidence>
<feature type="transmembrane region" description="Helical" evidence="2">
    <location>
        <begin position="461"/>
        <end position="480"/>
    </location>
</feature>
<feature type="domain" description="FeoB-type G" evidence="3">
    <location>
        <begin position="8"/>
        <end position="176"/>
    </location>
</feature>
<feature type="transmembrane region" description="Helical" evidence="2">
    <location>
        <begin position="363"/>
        <end position="389"/>
    </location>
</feature>
<dbReference type="InterPro" id="IPR050860">
    <property type="entry name" value="FeoB_GTPase"/>
</dbReference>
<keyword evidence="5" id="KW-1185">Reference proteome</keyword>
<dbReference type="InterPro" id="IPR011642">
    <property type="entry name" value="Gate_dom"/>
</dbReference>
<reference evidence="4 5" key="1">
    <citation type="submission" date="2023-11" db="EMBL/GenBank/DDBJ databases">
        <title>MicrobeMod: A computational toolkit for identifying prokaryotic methylation and restriction-modification with nanopore sequencing.</title>
        <authorList>
            <person name="Crits-Christoph A."/>
            <person name="Kang S.C."/>
            <person name="Lee H."/>
            <person name="Ostrov N."/>
        </authorList>
    </citation>
    <scope>NUCLEOTIDE SEQUENCE [LARGE SCALE GENOMIC DNA]</scope>
    <source>
        <strain evidence="4 5">ATCC 14820</strain>
    </source>
</reference>
<dbReference type="InterPro" id="IPR006073">
    <property type="entry name" value="GTP-bd"/>
</dbReference>
<dbReference type="PROSITE" id="PS51711">
    <property type="entry name" value="G_FEOB"/>
    <property type="match status" value="1"/>
</dbReference>
<dbReference type="PRINTS" id="PR00326">
    <property type="entry name" value="GTP1OBG"/>
</dbReference>
<evidence type="ECO:0000256" key="1">
    <source>
        <dbReference type="ARBA" id="ARBA00031200"/>
    </source>
</evidence>
<feature type="transmembrane region" description="Helical" evidence="2">
    <location>
        <begin position="401"/>
        <end position="423"/>
    </location>
</feature>
<dbReference type="Pfam" id="PF07664">
    <property type="entry name" value="FeoB_C"/>
    <property type="match status" value="1"/>
</dbReference>